<proteinExistence type="predicted"/>
<name>A0A2H0VBY8_9BACT</name>
<protein>
    <submittedName>
        <fullName evidence="1">Uncharacterized protein</fullName>
    </submittedName>
</protein>
<dbReference type="AlphaFoldDB" id="A0A2H0VBY8"/>
<evidence type="ECO:0000313" key="1">
    <source>
        <dbReference type="EMBL" id="PIR96614.1"/>
    </source>
</evidence>
<dbReference type="EMBL" id="PFAK01000002">
    <property type="protein sequence ID" value="PIR96614.1"/>
    <property type="molecule type" value="Genomic_DNA"/>
</dbReference>
<gene>
    <name evidence="1" type="ORF">COT92_00120</name>
</gene>
<comment type="caution">
    <text evidence="1">The sequence shown here is derived from an EMBL/GenBank/DDBJ whole genome shotgun (WGS) entry which is preliminary data.</text>
</comment>
<sequence>MLSKFLTDEAPGKVAGLIAASLFSLAFLFAVSASDAGFRGTSASLPNVFSPEKVVAVADTAVGFYSNFLTVNFIQPLVGDYRIYGENLAWLSRQSGLTNFFGLEGTAQTSLAYQPAIAAGQGQVAGAQKFKSSGGGLSVDDLYSVLIW</sequence>
<reference evidence="2" key="1">
    <citation type="submission" date="2017-09" db="EMBL/GenBank/DDBJ databases">
        <title>Depth-based differentiation of microbial function through sediment-hosted aquifers and enrichment of novel symbionts in the deep terrestrial subsurface.</title>
        <authorList>
            <person name="Probst A.J."/>
            <person name="Ladd B."/>
            <person name="Jarett J.K."/>
            <person name="Geller-Mcgrath D.E."/>
            <person name="Sieber C.M.K."/>
            <person name="Emerson J.B."/>
            <person name="Anantharaman K."/>
            <person name="Thomas B.C."/>
            <person name="Malmstrom R."/>
            <person name="Stieglmeier M."/>
            <person name="Klingl A."/>
            <person name="Woyke T."/>
            <person name="Ryan C.M."/>
            <person name="Banfield J.F."/>
        </authorList>
    </citation>
    <scope>NUCLEOTIDE SEQUENCE [LARGE SCALE GENOMIC DNA]</scope>
</reference>
<organism evidence="1 2">
    <name type="scientific">Candidatus Doudnabacteria bacterium CG10_big_fil_rev_8_21_14_0_10_42_18</name>
    <dbReference type="NCBI Taxonomy" id="1974552"/>
    <lineage>
        <taxon>Bacteria</taxon>
        <taxon>Candidatus Doudnaibacteriota</taxon>
    </lineage>
</organism>
<dbReference type="Proteomes" id="UP000230922">
    <property type="component" value="Unassembled WGS sequence"/>
</dbReference>
<accession>A0A2H0VBY8</accession>
<evidence type="ECO:0000313" key="2">
    <source>
        <dbReference type="Proteomes" id="UP000230922"/>
    </source>
</evidence>